<dbReference type="EMBL" id="AHKH01000003">
    <property type="protein sequence ID" value="EHQ64054.1"/>
    <property type="molecule type" value="Genomic_DNA"/>
</dbReference>
<feature type="compositionally biased region" description="Basic and acidic residues" evidence="1">
    <location>
        <begin position="61"/>
        <end position="70"/>
    </location>
</feature>
<evidence type="ECO:0000313" key="2">
    <source>
        <dbReference type="EMBL" id="EHQ64054.1"/>
    </source>
</evidence>
<accession>H3SA30</accession>
<evidence type="ECO:0000256" key="1">
    <source>
        <dbReference type="SAM" id="MobiDB-lite"/>
    </source>
</evidence>
<dbReference type="AlphaFoldDB" id="H3SA30"/>
<protein>
    <submittedName>
        <fullName evidence="2">Uncharacterized protein</fullName>
    </submittedName>
</protein>
<evidence type="ECO:0000313" key="3">
    <source>
        <dbReference type="Proteomes" id="UP000003900"/>
    </source>
</evidence>
<feature type="compositionally biased region" description="Low complexity" evidence="1">
    <location>
        <begin position="34"/>
        <end position="44"/>
    </location>
</feature>
<feature type="region of interest" description="Disordered" evidence="1">
    <location>
        <begin position="1"/>
        <end position="70"/>
    </location>
</feature>
<name>H3SA30_9BACL</name>
<feature type="compositionally biased region" description="Basic and acidic residues" evidence="1">
    <location>
        <begin position="1"/>
        <end position="33"/>
    </location>
</feature>
<sequence>MRRTAAIRDRMMTGKENRREGKLPHFDWNEREAAAATDASQANAIEAADRRSEQAGMRGESGLREEGFGNRDENKGYFIAWVPLPTGAVRLRL</sequence>
<organism evidence="2 3">
    <name type="scientific">Paenibacillus dendritiformis C454</name>
    <dbReference type="NCBI Taxonomy" id="1131935"/>
    <lineage>
        <taxon>Bacteria</taxon>
        <taxon>Bacillati</taxon>
        <taxon>Bacillota</taxon>
        <taxon>Bacilli</taxon>
        <taxon>Bacillales</taxon>
        <taxon>Paenibacillaceae</taxon>
        <taxon>Paenibacillus</taxon>
    </lineage>
</organism>
<dbReference type="Proteomes" id="UP000003900">
    <property type="component" value="Unassembled WGS sequence"/>
</dbReference>
<dbReference type="PATRIC" id="fig|1131935.3.peg.360"/>
<proteinExistence type="predicted"/>
<comment type="caution">
    <text evidence="2">The sequence shown here is derived from an EMBL/GenBank/DDBJ whole genome shotgun (WGS) entry which is preliminary data.</text>
</comment>
<dbReference type="RefSeq" id="WP_006674871.1">
    <property type="nucleotide sequence ID" value="NZ_AHKH01000003.1"/>
</dbReference>
<gene>
    <name evidence="2" type="ORF">PDENDC454_01815</name>
</gene>
<keyword evidence="3" id="KW-1185">Reference proteome</keyword>
<reference evidence="2 3" key="1">
    <citation type="journal article" date="2012" name="J. Bacteriol.">
        <title>Genome Sequence of the Pattern-Forming Social Bacterium Paenibacillus dendritiformis C454 Chiral Morphotype.</title>
        <authorList>
            <person name="Sirota-Madi A."/>
            <person name="Olender T."/>
            <person name="Helman Y."/>
            <person name="Brainis I."/>
            <person name="Finkelshtein A."/>
            <person name="Roth D."/>
            <person name="Hagai E."/>
            <person name="Leshkowitz D."/>
            <person name="Brodsky L."/>
            <person name="Galatenko V."/>
            <person name="Nikolaev V."/>
            <person name="Gutnick D.L."/>
            <person name="Lancet D."/>
            <person name="Ben-Jacob E."/>
        </authorList>
    </citation>
    <scope>NUCLEOTIDE SEQUENCE [LARGE SCALE GENOMIC DNA]</scope>
    <source>
        <strain evidence="2 3">C454</strain>
    </source>
</reference>